<accession>A0A8X6XF66</accession>
<sequence>MCMEALSGQEEAHINANPIARPQYGNVNRNSNTAFAANGYVFPFDMSGEKGMVGPSMAPAPKETAGDSESLGEAEGKAQGGTYMPDYQLLGDANPNSAVGSFTAALRSEIEAAAVVIQLYFHLIIQPALLRNQ</sequence>
<dbReference type="OrthoDB" id="10568580at2759"/>
<evidence type="ECO:0000313" key="3">
    <source>
        <dbReference type="Proteomes" id="UP000886998"/>
    </source>
</evidence>
<reference evidence="2" key="1">
    <citation type="submission" date="2020-08" db="EMBL/GenBank/DDBJ databases">
        <title>Multicomponent nature underlies the extraordinary mechanical properties of spider dragline silk.</title>
        <authorList>
            <person name="Kono N."/>
            <person name="Nakamura H."/>
            <person name="Mori M."/>
            <person name="Yoshida Y."/>
            <person name="Ohtoshi R."/>
            <person name="Malay A.D."/>
            <person name="Moran D.A.P."/>
            <person name="Tomita M."/>
            <person name="Numata K."/>
            <person name="Arakawa K."/>
        </authorList>
    </citation>
    <scope>NUCLEOTIDE SEQUENCE</scope>
</reference>
<evidence type="ECO:0000256" key="1">
    <source>
        <dbReference type="SAM" id="MobiDB-lite"/>
    </source>
</evidence>
<comment type="caution">
    <text evidence="2">The sequence shown here is derived from an EMBL/GenBank/DDBJ whole genome shotgun (WGS) entry which is preliminary data.</text>
</comment>
<gene>
    <name evidence="2" type="ORF">TNIN_343411</name>
</gene>
<protein>
    <submittedName>
        <fullName evidence="2">Uncharacterized protein</fullName>
    </submittedName>
</protein>
<feature type="region of interest" description="Disordered" evidence="1">
    <location>
        <begin position="53"/>
        <end position="80"/>
    </location>
</feature>
<organism evidence="2 3">
    <name type="scientific">Trichonephila inaurata madagascariensis</name>
    <dbReference type="NCBI Taxonomy" id="2747483"/>
    <lineage>
        <taxon>Eukaryota</taxon>
        <taxon>Metazoa</taxon>
        <taxon>Ecdysozoa</taxon>
        <taxon>Arthropoda</taxon>
        <taxon>Chelicerata</taxon>
        <taxon>Arachnida</taxon>
        <taxon>Araneae</taxon>
        <taxon>Araneomorphae</taxon>
        <taxon>Entelegynae</taxon>
        <taxon>Araneoidea</taxon>
        <taxon>Nephilidae</taxon>
        <taxon>Trichonephila</taxon>
        <taxon>Trichonephila inaurata</taxon>
    </lineage>
</organism>
<keyword evidence="3" id="KW-1185">Reference proteome</keyword>
<dbReference type="Proteomes" id="UP000886998">
    <property type="component" value="Unassembled WGS sequence"/>
</dbReference>
<feature type="non-terminal residue" evidence="2">
    <location>
        <position position="1"/>
    </location>
</feature>
<evidence type="ECO:0000313" key="2">
    <source>
        <dbReference type="EMBL" id="GFY50651.1"/>
    </source>
</evidence>
<dbReference type="EMBL" id="BMAV01007626">
    <property type="protein sequence ID" value="GFY50651.1"/>
    <property type="molecule type" value="Genomic_DNA"/>
</dbReference>
<name>A0A8X6XF66_9ARAC</name>
<proteinExistence type="predicted"/>
<dbReference type="AlphaFoldDB" id="A0A8X6XF66"/>